<feature type="transmembrane region" description="Helical" evidence="1">
    <location>
        <begin position="20"/>
        <end position="40"/>
    </location>
</feature>
<gene>
    <name evidence="2" type="ORF">DFR47_102720</name>
</gene>
<dbReference type="EMBL" id="QNRH01000002">
    <property type="protein sequence ID" value="RBO97929.1"/>
    <property type="molecule type" value="Genomic_DNA"/>
</dbReference>
<evidence type="ECO:0008006" key="4">
    <source>
        <dbReference type="Google" id="ProtNLM"/>
    </source>
</evidence>
<keyword evidence="1" id="KW-1133">Transmembrane helix</keyword>
<comment type="caution">
    <text evidence="2">The sequence shown here is derived from an EMBL/GenBank/DDBJ whole genome shotgun (WGS) entry which is preliminary data.</text>
</comment>
<accession>A0A366E833</accession>
<organism evidence="2 3">
    <name type="scientific">Pseudochrobactrum asaccharolyticum</name>
    <dbReference type="NCBI Taxonomy" id="354351"/>
    <lineage>
        <taxon>Bacteria</taxon>
        <taxon>Pseudomonadati</taxon>
        <taxon>Pseudomonadota</taxon>
        <taxon>Alphaproteobacteria</taxon>
        <taxon>Hyphomicrobiales</taxon>
        <taxon>Brucellaceae</taxon>
        <taxon>Pseudochrobactrum</taxon>
    </lineage>
</organism>
<proteinExistence type="predicted"/>
<reference evidence="2 3" key="1">
    <citation type="submission" date="2018-06" db="EMBL/GenBank/DDBJ databases">
        <title>Genomic Encyclopedia of Type Strains, Phase IV (KMG-IV): sequencing the most valuable type-strain genomes for metagenomic binning, comparative biology and taxonomic classification.</title>
        <authorList>
            <person name="Goeker M."/>
        </authorList>
    </citation>
    <scope>NUCLEOTIDE SEQUENCE [LARGE SCALE GENOMIC DNA]</scope>
    <source>
        <strain evidence="2 3">DSM 25619</strain>
    </source>
</reference>
<dbReference type="InterPro" id="IPR018666">
    <property type="entry name" value="DUF2125"/>
</dbReference>
<keyword evidence="1" id="KW-0472">Membrane</keyword>
<name>A0A366E833_9HYPH</name>
<dbReference type="Pfam" id="PF09898">
    <property type="entry name" value="DUF2125"/>
    <property type="match status" value="1"/>
</dbReference>
<dbReference type="RefSeq" id="WP_170137457.1">
    <property type="nucleotide sequence ID" value="NZ_JBHEEG010000002.1"/>
</dbReference>
<evidence type="ECO:0000256" key="1">
    <source>
        <dbReference type="SAM" id="Phobius"/>
    </source>
</evidence>
<dbReference type="AlphaFoldDB" id="A0A366E833"/>
<sequence length="338" mass="36116">MVAKSRPSPQSSKRMTKGILIALSVVVLYTAGWFYLASLAKDRVSAELAKIARQEEILECQSLSARGYPFSMYVSCAGFNYRDQNQTLNAATSAVDVGVSLFSFRTVKTQLTGPAAIALSGADPIKANWNRLQASAQLDGRSAQDISLSAEELRLQSVKPDADADAPAISLLELQFDLNSLEEPLKLKMTFDDLRLTGKTPLAALPELDGLIDISSPASLASFKEPDENGSVLRGKALQLNQVLFLLPSGASISLNGPVTVDDEGLTNADLKIRLTNMPALGQSLQAAFPDQVKNINTVIFALGSMPKDESGATIVPVLIKEGKISAGFIPLGRVPRL</sequence>
<protein>
    <recommendedName>
        <fullName evidence="4">DUF2125 domain-containing protein</fullName>
    </recommendedName>
</protein>
<evidence type="ECO:0000313" key="3">
    <source>
        <dbReference type="Proteomes" id="UP000252893"/>
    </source>
</evidence>
<dbReference type="Proteomes" id="UP000252893">
    <property type="component" value="Unassembled WGS sequence"/>
</dbReference>
<keyword evidence="1" id="KW-0812">Transmembrane</keyword>
<keyword evidence="3" id="KW-1185">Reference proteome</keyword>
<evidence type="ECO:0000313" key="2">
    <source>
        <dbReference type="EMBL" id="RBO97929.1"/>
    </source>
</evidence>